<organism evidence="2 3">
    <name type="scientific">Varroa destructor</name>
    <name type="common">Honeybee mite</name>
    <dbReference type="NCBI Taxonomy" id="109461"/>
    <lineage>
        <taxon>Eukaryota</taxon>
        <taxon>Metazoa</taxon>
        <taxon>Ecdysozoa</taxon>
        <taxon>Arthropoda</taxon>
        <taxon>Chelicerata</taxon>
        <taxon>Arachnida</taxon>
        <taxon>Acari</taxon>
        <taxon>Parasitiformes</taxon>
        <taxon>Mesostigmata</taxon>
        <taxon>Gamasina</taxon>
        <taxon>Dermanyssoidea</taxon>
        <taxon>Varroidae</taxon>
        <taxon>Varroa</taxon>
    </lineage>
</organism>
<keyword evidence="3" id="KW-1185">Reference proteome</keyword>
<evidence type="ECO:0000256" key="1">
    <source>
        <dbReference type="SAM" id="MobiDB-lite"/>
    </source>
</evidence>
<name>A0A7M7KSG1_VARDE</name>
<feature type="region of interest" description="Disordered" evidence="1">
    <location>
        <begin position="87"/>
        <end position="115"/>
    </location>
</feature>
<feature type="compositionally biased region" description="Low complexity" evidence="1">
    <location>
        <begin position="190"/>
        <end position="206"/>
    </location>
</feature>
<dbReference type="Proteomes" id="UP000594260">
    <property type="component" value="Unplaced"/>
</dbReference>
<evidence type="ECO:0000313" key="3">
    <source>
        <dbReference type="Proteomes" id="UP000594260"/>
    </source>
</evidence>
<sequence length="256" mass="26282">MINTWITICETASPETKSRPAAMAPTKAQDTSHLNQFSAEELEDILVQLCDSEGVKVSADDDKALKNVGKNALDNIGLGGLGKKVFGGGGKKQEAPPESPDGLAPPPPPAPRPASDVIRELNIGDKQGLIGVLQSVISSALSGDLDGKSGTGGNLLRRNGQLSLKALANSALFACFGNLLKGGGDKSRTAHTTSASAGGTEAEASSAQGNFSIDDIKTPEALFKYITSNPAIKTVLISGIQTFLANTLQGQTAAKA</sequence>
<dbReference type="AlphaFoldDB" id="A0A7M7KSG1"/>
<protein>
    <submittedName>
        <fullName evidence="2">Uncharacterized protein</fullName>
    </submittedName>
</protein>
<accession>A0A7M7KSG1</accession>
<dbReference type="GeneID" id="111254590"/>
<dbReference type="EnsemblMetazoa" id="XM_022815575">
    <property type="protein sequence ID" value="XP_022671310"/>
    <property type="gene ID" value="LOC111254590"/>
</dbReference>
<reference evidence="2" key="1">
    <citation type="submission" date="2021-01" db="UniProtKB">
        <authorList>
            <consortium name="EnsemblMetazoa"/>
        </authorList>
    </citation>
    <scope>IDENTIFICATION</scope>
</reference>
<proteinExistence type="predicted"/>
<dbReference type="OrthoDB" id="10427686at2759"/>
<feature type="region of interest" description="Disordered" evidence="1">
    <location>
        <begin position="185"/>
        <end position="206"/>
    </location>
</feature>
<dbReference type="InParanoid" id="A0A7M7KSG1"/>
<dbReference type="KEGG" id="vde:111254590"/>
<feature type="compositionally biased region" description="Pro residues" evidence="1">
    <location>
        <begin position="97"/>
        <end position="112"/>
    </location>
</feature>
<dbReference type="RefSeq" id="XP_022671310.1">
    <property type="nucleotide sequence ID" value="XM_022815575.1"/>
</dbReference>
<evidence type="ECO:0000313" key="2">
    <source>
        <dbReference type="EnsemblMetazoa" id="XP_022671310"/>
    </source>
</evidence>